<keyword evidence="3" id="KW-1185">Reference proteome</keyword>
<dbReference type="Gene3D" id="3.90.1200.10">
    <property type="match status" value="1"/>
</dbReference>
<dbReference type="GO" id="GO:0006646">
    <property type="term" value="P:phosphatidylethanolamine biosynthetic process"/>
    <property type="evidence" value="ECO:0007669"/>
    <property type="project" value="TreeGrafter"/>
</dbReference>
<dbReference type="AlphaFoldDB" id="A0AA37U1S7"/>
<feature type="domain" description="Aminoglycoside phosphotransferase" evidence="1">
    <location>
        <begin position="26"/>
        <end position="246"/>
    </location>
</feature>
<dbReference type="EMBL" id="BSPO01000003">
    <property type="protein sequence ID" value="GLS84701.1"/>
    <property type="molecule type" value="Genomic_DNA"/>
</dbReference>
<dbReference type="GO" id="GO:0005737">
    <property type="term" value="C:cytoplasm"/>
    <property type="evidence" value="ECO:0007669"/>
    <property type="project" value="TreeGrafter"/>
</dbReference>
<dbReference type="Proteomes" id="UP001157439">
    <property type="component" value="Unassembled WGS sequence"/>
</dbReference>
<evidence type="ECO:0000259" key="1">
    <source>
        <dbReference type="Pfam" id="PF01636"/>
    </source>
</evidence>
<evidence type="ECO:0000313" key="2">
    <source>
        <dbReference type="EMBL" id="GLS84701.1"/>
    </source>
</evidence>
<dbReference type="SUPFAM" id="SSF56112">
    <property type="entry name" value="Protein kinase-like (PK-like)"/>
    <property type="match status" value="1"/>
</dbReference>
<dbReference type="InterPro" id="IPR011009">
    <property type="entry name" value="Kinase-like_dom_sf"/>
</dbReference>
<organism evidence="2 3">
    <name type="scientific">Paraferrimonas haliotis</name>
    <dbReference type="NCBI Taxonomy" id="2013866"/>
    <lineage>
        <taxon>Bacteria</taxon>
        <taxon>Pseudomonadati</taxon>
        <taxon>Pseudomonadota</taxon>
        <taxon>Gammaproteobacteria</taxon>
        <taxon>Alteromonadales</taxon>
        <taxon>Ferrimonadaceae</taxon>
        <taxon>Paraferrimonas</taxon>
    </lineage>
</organism>
<reference evidence="2 3" key="1">
    <citation type="journal article" date="2014" name="Int. J. Syst. Evol. Microbiol.">
        <title>Complete genome sequence of Corynebacterium casei LMG S-19264T (=DSM 44701T), isolated from a smear-ripened cheese.</title>
        <authorList>
            <consortium name="US DOE Joint Genome Institute (JGI-PGF)"/>
            <person name="Walter F."/>
            <person name="Albersmeier A."/>
            <person name="Kalinowski J."/>
            <person name="Ruckert C."/>
        </authorList>
    </citation>
    <scope>NUCLEOTIDE SEQUENCE [LARGE SCALE GENOMIC DNA]</scope>
    <source>
        <strain evidence="2 3">NBRC 112785</strain>
    </source>
</reference>
<dbReference type="PANTHER" id="PTHR22603:SF66">
    <property type="entry name" value="ETHANOLAMINE KINASE"/>
    <property type="match status" value="1"/>
</dbReference>
<evidence type="ECO:0000313" key="3">
    <source>
        <dbReference type="Proteomes" id="UP001157439"/>
    </source>
</evidence>
<name>A0AA37U1S7_9GAMM</name>
<dbReference type="PANTHER" id="PTHR22603">
    <property type="entry name" value="CHOLINE/ETHANOALAMINE KINASE"/>
    <property type="match status" value="1"/>
</dbReference>
<dbReference type="GO" id="GO:0004305">
    <property type="term" value="F:ethanolamine kinase activity"/>
    <property type="evidence" value="ECO:0007669"/>
    <property type="project" value="TreeGrafter"/>
</dbReference>
<comment type="caution">
    <text evidence="2">The sequence shown here is derived from an EMBL/GenBank/DDBJ whole genome shotgun (WGS) entry which is preliminary data.</text>
</comment>
<dbReference type="Gene3D" id="3.30.200.20">
    <property type="entry name" value="Phosphorylase Kinase, domain 1"/>
    <property type="match status" value="1"/>
</dbReference>
<protein>
    <recommendedName>
        <fullName evidence="1">Aminoglycoside phosphotransferase domain-containing protein</fullName>
    </recommendedName>
</protein>
<accession>A0AA37U1S7</accession>
<proteinExistence type="predicted"/>
<gene>
    <name evidence="2" type="ORF">GCM10007894_26780</name>
</gene>
<dbReference type="InterPro" id="IPR002575">
    <property type="entry name" value="Aminoglycoside_PTrfase"/>
</dbReference>
<sequence length="273" mass="31217">MPQHLNRYLTQLGWLDDLDSGDITSIEPLSQGLSNRHYRVRTQHSNGASSDYHLRKLNHHTPWVNRAQEMAIWRAGHNAGIAPELVKANDDYCLSRWHSHAEVSAAEALTRFYDLLPRWCALEAKLAGQIERFSMEGRLTLYHELLAERADKQVMDEAEVTRQAALKAIDSLEASPLTWGLCHLDLHSGNLLCDEQTYLIDFEYACIAPIILDIASLIENQMLPLGVLSSNEVQQAIAAYQQEYPQLQVSDEQLNHARTLMRAYAWYWYALMD</sequence>
<dbReference type="Pfam" id="PF01636">
    <property type="entry name" value="APH"/>
    <property type="match status" value="1"/>
</dbReference>
<dbReference type="RefSeq" id="WP_095500435.1">
    <property type="nucleotide sequence ID" value="NZ_BSPO01000003.1"/>
</dbReference>